<dbReference type="InterPro" id="IPR054828">
    <property type="entry name" value="Vit_B12_bind_prot"/>
</dbReference>
<keyword evidence="4" id="KW-1185">Reference proteome</keyword>
<dbReference type="Pfam" id="PF01497">
    <property type="entry name" value="Peripla_BP_2"/>
    <property type="match status" value="1"/>
</dbReference>
<dbReference type="Gene3D" id="3.40.50.1980">
    <property type="entry name" value="Nitrogenase molybdenum iron protein domain"/>
    <property type="match status" value="2"/>
</dbReference>
<keyword evidence="1" id="KW-0732">Signal</keyword>
<dbReference type="Proteomes" id="UP000036403">
    <property type="component" value="Unassembled WGS sequence"/>
</dbReference>
<sequence length="310" mass="33048">MLGFMRHHAQIWVPGRCTHRLRAAWFAAWLVLCVDGPVCFAAPVAAVDAAGQRIQLLVPAQRIISLSPNATELLFAAGAGGKLVGVGRYSDYPAAAKQLPVVGDAFMLDVERILSLSPDLIVAWPGSKADAVLAPLRELGMPIYFSNPQRLADIPKELADLGRLAGTGAAAQRAIVAYRQQLAALRATYAGRAPFKVFYQIWARPLMTIGDQQLLDEALGLCGGVNIFAGLPEAAAVVSEEAVAGADPDVIMVVGHDGPAQLASWRRLPALRAVRTGRLLALDAPGLSRQAPRSLAGVDMLCRRLDALRR</sequence>
<dbReference type="PANTHER" id="PTHR30535:SF34">
    <property type="entry name" value="MOLYBDATE-BINDING PROTEIN MOLA"/>
    <property type="match status" value="1"/>
</dbReference>
<dbReference type="PROSITE" id="PS50983">
    <property type="entry name" value="FE_B12_PBP"/>
    <property type="match status" value="1"/>
</dbReference>
<dbReference type="PANTHER" id="PTHR30535">
    <property type="entry name" value="VITAMIN B12-BINDING PROTEIN"/>
    <property type="match status" value="1"/>
</dbReference>
<evidence type="ECO:0000313" key="4">
    <source>
        <dbReference type="Proteomes" id="UP000036403"/>
    </source>
</evidence>
<dbReference type="NCBIfam" id="NF038402">
    <property type="entry name" value="TroA_like"/>
    <property type="match status" value="1"/>
</dbReference>
<dbReference type="AlphaFoldDB" id="A0A0J7K1R9"/>
<evidence type="ECO:0000256" key="1">
    <source>
        <dbReference type="ARBA" id="ARBA00022729"/>
    </source>
</evidence>
<dbReference type="InterPro" id="IPR050902">
    <property type="entry name" value="ABC_Transporter_SBP"/>
</dbReference>
<dbReference type="EMBL" id="LBMM01016898">
    <property type="protein sequence ID" value="KMQ84272.1"/>
    <property type="molecule type" value="Genomic_DNA"/>
</dbReference>
<organism evidence="3 4">
    <name type="scientific">Lasius niger</name>
    <name type="common">Black garden ant</name>
    <dbReference type="NCBI Taxonomy" id="67767"/>
    <lineage>
        <taxon>Eukaryota</taxon>
        <taxon>Metazoa</taxon>
        <taxon>Ecdysozoa</taxon>
        <taxon>Arthropoda</taxon>
        <taxon>Hexapoda</taxon>
        <taxon>Insecta</taxon>
        <taxon>Pterygota</taxon>
        <taxon>Neoptera</taxon>
        <taxon>Endopterygota</taxon>
        <taxon>Hymenoptera</taxon>
        <taxon>Apocrita</taxon>
        <taxon>Aculeata</taxon>
        <taxon>Formicoidea</taxon>
        <taxon>Formicidae</taxon>
        <taxon>Formicinae</taxon>
        <taxon>Lasius</taxon>
        <taxon>Lasius</taxon>
    </lineage>
</organism>
<accession>A0A0J7K1R9</accession>
<feature type="domain" description="Fe/B12 periplasmic-binding" evidence="2">
    <location>
        <begin position="62"/>
        <end position="310"/>
    </location>
</feature>
<proteinExistence type="predicted"/>
<protein>
    <submittedName>
        <fullName evidence="3">Cobalamin-binding protein</fullName>
    </submittedName>
</protein>
<evidence type="ECO:0000259" key="2">
    <source>
        <dbReference type="PROSITE" id="PS50983"/>
    </source>
</evidence>
<dbReference type="InterPro" id="IPR002491">
    <property type="entry name" value="ABC_transptr_periplasmic_BD"/>
</dbReference>
<dbReference type="PaxDb" id="67767-A0A0J7K1R9"/>
<reference evidence="3 4" key="1">
    <citation type="submission" date="2015-04" db="EMBL/GenBank/DDBJ databases">
        <title>Lasius niger genome sequencing.</title>
        <authorList>
            <person name="Konorov E.A."/>
            <person name="Nikitin M.A."/>
            <person name="Kirill M.V."/>
            <person name="Chang P."/>
        </authorList>
    </citation>
    <scope>NUCLEOTIDE SEQUENCE [LARGE SCALE GENOMIC DNA]</scope>
    <source>
        <tissue evidence="3">Whole</tissue>
    </source>
</reference>
<dbReference type="OrthoDB" id="274765at2759"/>
<comment type="caution">
    <text evidence="3">The sequence shown here is derived from an EMBL/GenBank/DDBJ whole genome shotgun (WGS) entry which is preliminary data.</text>
</comment>
<dbReference type="CDD" id="cd01144">
    <property type="entry name" value="BtuF"/>
    <property type="match status" value="1"/>
</dbReference>
<evidence type="ECO:0000313" key="3">
    <source>
        <dbReference type="EMBL" id="KMQ84272.1"/>
    </source>
</evidence>
<name>A0A0J7K1R9_LASNI</name>
<gene>
    <name evidence="3" type="ORF">RF55_18062</name>
</gene>
<dbReference type="SUPFAM" id="SSF53807">
    <property type="entry name" value="Helical backbone' metal receptor"/>
    <property type="match status" value="1"/>
</dbReference>